<sequence length="174" mass="20473">MNNFAHIKPLFKLKTVAYYSVCLEDNDVTLYQEFVEKHTLENKNKLYHIQKWLQLIGEKYGAQNRFFRNEAKNADTSALPPIGKDRKPYYVEYGKKKANNLRLYCLKANPNVVFLFSGDIKTTQKAQDCPNVRKHFNLANTLTKAIDNAFRENDIIWNEDCTLIKCDEDFILYY</sequence>
<accession>A0A176T4W8</accession>
<dbReference type="EMBL" id="LVWE01000057">
    <property type="protein sequence ID" value="OAD42958.1"/>
    <property type="molecule type" value="Genomic_DNA"/>
</dbReference>
<gene>
    <name evidence="1" type="ORF">LPB303_13865</name>
</gene>
<proteinExistence type="predicted"/>
<reference evidence="1 2" key="1">
    <citation type="submission" date="2016-02" db="EMBL/GenBank/DDBJ databases">
        <title>Draft genome sequence of Polaribacter atrinae KACC17473.</title>
        <authorList>
            <person name="Shin S.-K."/>
            <person name="Yi H."/>
        </authorList>
    </citation>
    <scope>NUCLEOTIDE SEQUENCE [LARGE SCALE GENOMIC DNA]</scope>
    <source>
        <strain evidence="1 2">KACC 17473</strain>
    </source>
</reference>
<dbReference type="Proteomes" id="UP000076923">
    <property type="component" value="Unassembled WGS sequence"/>
</dbReference>
<evidence type="ECO:0000313" key="1">
    <source>
        <dbReference type="EMBL" id="OAD42958.1"/>
    </source>
</evidence>
<dbReference type="RefSeq" id="WP_068451391.1">
    <property type="nucleotide sequence ID" value="NZ_CP150660.1"/>
</dbReference>
<evidence type="ECO:0000313" key="2">
    <source>
        <dbReference type="Proteomes" id="UP000076923"/>
    </source>
</evidence>
<dbReference type="AlphaFoldDB" id="A0A176T4W8"/>
<protein>
    <submittedName>
        <fullName evidence="1">Uncharacterized protein</fullName>
    </submittedName>
</protein>
<name>A0A176T4W8_9FLAO</name>
<keyword evidence="2" id="KW-1185">Reference proteome</keyword>
<comment type="caution">
    <text evidence="1">The sequence shown here is derived from an EMBL/GenBank/DDBJ whole genome shotgun (WGS) entry which is preliminary data.</text>
</comment>
<dbReference type="STRING" id="1333662.LPB303_13865"/>
<dbReference type="OrthoDB" id="662471at2"/>
<organism evidence="1 2">
    <name type="scientific">Polaribacter atrinae</name>
    <dbReference type="NCBI Taxonomy" id="1333662"/>
    <lineage>
        <taxon>Bacteria</taxon>
        <taxon>Pseudomonadati</taxon>
        <taxon>Bacteroidota</taxon>
        <taxon>Flavobacteriia</taxon>
        <taxon>Flavobacteriales</taxon>
        <taxon>Flavobacteriaceae</taxon>
    </lineage>
</organism>